<feature type="domain" description="RING-type" evidence="2">
    <location>
        <begin position="155"/>
        <end position="193"/>
    </location>
</feature>
<dbReference type="PANTHER" id="PTHR15315:SF35">
    <property type="entry name" value="F21J9.10"/>
    <property type="match status" value="1"/>
</dbReference>
<gene>
    <name evidence="3" type="ORF">Fot_33959</name>
</gene>
<evidence type="ECO:0000313" key="3">
    <source>
        <dbReference type="EMBL" id="KAL2510312.1"/>
    </source>
</evidence>
<evidence type="ECO:0000256" key="1">
    <source>
        <dbReference type="PROSITE-ProRule" id="PRU00175"/>
    </source>
</evidence>
<evidence type="ECO:0000313" key="4">
    <source>
        <dbReference type="Proteomes" id="UP001604277"/>
    </source>
</evidence>
<name>A0ABD1TC57_9LAMI</name>
<keyword evidence="1" id="KW-0862">Zinc</keyword>
<dbReference type="AlphaFoldDB" id="A0ABD1TC57"/>
<evidence type="ECO:0000259" key="2">
    <source>
        <dbReference type="PROSITE" id="PS50089"/>
    </source>
</evidence>
<dbReference type="PROSITE" id="PS50089">
    <property type="entry name" value="ZF_RING_2"/>
    <property type="match status" value="1"/>
</dbReference>
<keyword evidence="4" id="KW-1185">Reference proteome</keyword>
<dbReference type="EMBL" id="JBFOLJ010000009">
    <property type="protein sequence ID" value="KAL2510312.1"/>
    <property type="molecule type" value="Genomic_DNA"/>
</dbReference>
<sequence length="385" mass="43899">MSYQKLGRRSCSETLRVLETDIKHANAMAAAIPNAKNGTRVQMKLVYNQSARIFLFLLRWIDCSCTCFFLKYLNLFYILIHKVHTDGRPTISTRGKKATVQDFYAIIYPSLQHLHYDFVELHSTEDENIGSKSNAKMRLGGGGLTNLGTERDDECRICLQPCTKVVLPDCCHAMCMKCFNAWSIRSVYCPFCRDDLTGVELEDLWVLTSKDDVVDHNTASREELLNFYLYIKSLPKDSPDPSFIMHYEHLVYADGRPTILTHGRKATVQDFYAIILPSLQQLYDNFVELNSTEDENIGSRSNGKKRLGGGGLANLGSKRSVSCPFCRGNLTSVKSKDLWVLTSKDDMVDQETVSRDELLHFYLYIKSLPKDSPDPSFVMYYEHLI</sequence>
<keyword evidence="1" id="KW-0863">Zinc-finger</keyword>
<comment type="caution">
    <text evidence="3">The sequence shown here is derived from an EMBL/GenBank/DDBJ whole genome shotgun (WGS) entry which is preliminary data.</text>
</comment>
<dbReference type="GO" id="GO:0008270">
    <property type="term" value="F:zinc ion binding"/>
    <property type="evidence" value="ECO:0007669"/>
    <property type="project" value="UniProtKB-KW"/>
</dbReference>
<dbReference type="SUPFAM" id="SSF57850">
    <property type="entry name" value="RING/U-box"/>
    <property type="match status" value="1"/>
</dbReference>
<keyword evidence="1" id="KW-0479">Metal-binding</keyword>
<dbReference type="InterPro" id="IPR013083">
    <property type="entry name" value="Znf_RING/FYVE/PHD"/>
</dbReference>
<reference evidence="4" key="1">
    <citation type="submission" date="2024-07" db="EMBL/GenBank/DDBJ databases">
        <title>Two chromosome-level genome assemblies of Korean endemic species Abeliophyllum distichum and Forsythia ovata (Oleaceae).</title>
        <authorList>
            <person name="Jang H."/>
        </authorList>
    </citation>
    <scope>NUCLEOTIDE SEQUENCE [LARGE SCALE GENOMIC DNA]</scope>
</reference>
<dbReference type="Gene3D" id="3.30.40.10">
    <property type="entry name" value="Zinc/RING finger domain, C3HC4 (zinc finger)"/>
    <property type="match status" value="1"/>
</dbReference>
<dbReference type="PANTHER" id="PTHR15315">
    <property type="entry name" value="RING FINGER PROTEIN 41, 151"/>
    <property type="match status" value="1"/>
</dbReference>
<accession>A0ABD1TC57</accession>
<dbReference type="Proteomes" id="UP001604277">
    <property type="component" value="Unassembled WGS sequence"/>
</dbReference>
<organism evidence="3 4">
    <name type="scientific">Forsythia ovata</name>
    <dbReference type="NCBI Taxonomy" id="205694"/>
    <lineage>
        <taxon>Eukaryota</taxon>
        <taxon>Viridiplantae</taxon>
        <taxon>Streptophyta</taxon>
        <taxon>Embryophyta</taxon>
        <taxon>Tracheophyta</taxon>
        <taxon>Spermatophyta</taxon>
        <taxon>Magnoliopsida</taxon>
        <taxon>eudicotyledons</taxon>
        <taxon>Gunneridae</taxon>
        <taxon>Pentapetalae</taxon>
        <taxon>asterids</taxon>
        <taxon>lamiids</taxon>
        <taxon>Lamiales</taxon>
        <taxon>Oleaceae</taxon>
        <taxon>Forsythieae</taxon>
        <taxon>Forsythia</taxon>
    </lineage>
</organism>
<dbReference type="Pfam" id="PF13920">
    <property type="entry name" value="zf-C3HC4_3"/>
    <property type="match status" value="1"/>
</dbReference>
<dbReference type="InterPro" id="IPR001841">
    <property type="entry name" value="Znf_RING"/>
</dbReference>
<proteinExistence type="predicted"/>
<protein>
    <submittedName>
        <fullName evidence="3">RING/U-box superfamily protein</fullName>
    </submittedName>
</protein>